<dbReference type="CDD" id="cd00038">
    <property type="entry name" value="CAP_ED"/>
    <property type="match status" value="1"/>
</dbReference>
<dbReference type="Gene3D" id="2.60.120.10">
    <property type="entry name" value="Jelly Rolls"/>
    <property type="match status" value="1"/>
</dbReference>
<dbReference type="PANTHER" id="PTHR24567:SF74">
    <property type="entry name" value="HTH-TYPE TRANSCRIPTIONAL REGULATOR ARCR"/>
    <property type="match status" value="1"/>
</dbReference>
<organism evidence="2 3">
    <name type="scientific">Desulfomonile tiedjei</name>
    <dbReference type="NCBI Taxonomy" id="2358"/>
    <lineage>
        <taxon>Bacteria</taxon>
        <taxon>Pseudomonadati</taxon>
        <taxon>Thermodesulfobacteriota</taxon>
        <taxon>Desulfomonilia</taxon>
        <taxon>Desulfomonilales</taxon>
        <taxon>Desulfomonilaceae</taxon>
        <taxon>Desulfomonile</taxon>
    </lineage>
</organism>
<gene>
    <name evidence="2" type="ORF">HY912_02580</name>
</gene>
<dbReference type="GO" id="GO:0003700">
    <property type="term" value="F:DNA-binding transcription factor activity"/>
    <property type="evidence" value="ECO:0007669"/>
    <property type="project" value="TreeGrafter"/>
</dbReference>
<protein>
    <submittedName>
        <fullName evidence="2">Cyclic nucleotide-binding domain-containing protein</fullName>
    </submittedName>
</protein>
<dbReference type="Proteomes" id="UP000807825">
    <property type="component" value="Unassembled WGS sequence"/>
</dbReference>
<dbReference type="GO" id="GO:0005829">
    <property type="term" value="C:cytosol"/>
    <property type="evidence" value="ECO:0007669"/>
    <property type="project" value="TreeGrafter"/>
</dbReference>
<evidence type="ECO:0000259" key="1">
    <source>
        <dbReference type="PROSITE" id="PS50042"/>
    </source>
</evidence>
<dbReference type="PANTHER" id="PTHR24567">
    <property type="entry name" value="CRP FAMILY TRANSCRIPTIONAL REGULATORY PROTEIN"/>
    <property type="match status" value="1"/>
</dbReference>
<feature type="domain" description="Cyclic nucleotide-binding" evidence="1">
    <location>
        <begin position="14"/>
        <end position="136"/>
    </location>
</feature>
<dbReference type="InterPro" id="IPR000595">
    <property type="entry name" value="cNMP-bd_dom"/>
</dbReference>
<dbReference type="Pfam" id="PF00027">
    <property type="entry name" value="cNMP_binding"/>
    <property type="match status" value="1"/>
</dbReference>
<accession>A0A9D6Z4M6</accession>
<dbReference type="SMART" id="SM00100">
    <property type="entry name" value="cNMP"/>
    <property type="match status" value="1"/>
</dbReference>
<dbReference type="InterPro" id="IPR050397">
    <property type="entry name" value="Env_Response_Regulators"/>
</dbReference>
<name>A0A9D6Z4M6_9BACT</name>
<dbReference type="AlphaFoldDB" id="A0A9D6Z4M6"/>
<evidence type="ECO:0000313" key="2">
    <source>
        <dbReference type="EMBL" id="MBI5248356.1"/>
    </source>
</evidence>
<dbReference type="EMBL" id="JACRDE010000074">
    <property type="protein sequence ID" value="MBI5248356.1"/>
    <property type="molecule type" value="Genomic_DNA"/>
</dbReference>
<dbReference type="InterPro" id="IPR014710">
    <property type="entry name" value="RmlC-like_jellyroll"/>
</dbReference>
<feature type="non-terminal residue" evidence="2">
    <location>
        <position position="136"/>
    </location>
</feature>
<proteinExistence type="predicted"/>
<dbReference type="SUPFAM" id="SSF51206">
    <property type="entry name" value="cAMP-binding domain-like"/>
    <property type="match status" value="1"/>
</dbReference>
<reference evidence="2" key="1">
    <citation type="submission" date="2020-07" db="EMBL/GenBank/DDBJ databases">
        <title>Huge and variable diversity of episymbiotic CPR bacteria and DPANN archaea in groundwater ecosystems.</title>
        <authorList>
            <person name="He C.Y."/>
            <person name="Keren R."/>
            <person name="Whittaker M."/>
            <person name="Farag I.F."/>
            <person name="Doudna J."/>
            <person name="Cate J.H.D."/>
            <person name="Banfield J.F."/>
        </authorList>
    </citation>
    <scope>NUCLEOTIDE SEQUENCE</scope>
    <source>
        <strain evidence="2">NC_groundwater_1664_Pr3_B-0.1um_52_9</strain>
    </source>
</reference>
<sequence length="136" mass="14905">MLRIPNHIEPSTDPLRILPDGVRQAVREKGALREYSAGDLMMAPCDNGDLIRFLVSGEASVMLRDGDEQALTVESLQPGDIFGEISFLTGRPTPSNSELVADEPCSVLEVPAGEFQNILEQNPQFTISLVRNLARK</sequence>
<dbReference type="PROSITE" id="PS50042">
    <property type="entry name" value="CNMP_BINDING_3"/>
    <property type="match status" value="1"/>
</dbReference>
<comment type="caution">
    <text evidence="2">The sequence shown here is derived from an EMBL/GenBank/DDBJ whole genome shotgun (WGS) entry which is preliminary data.</text>
</comment>
<dbReference type="InterPro" id="IPR018490">
    <property type="entry name" value="cNMP-bd_dom_sf"/>
</dbReference>
<evidence type="ECO:0000313" key="3">
    <source>
        <dbReference type="Proteomes" id="UP000807825"/>
    </source>
</evidence>